<proteinExistence type="inferred from homology"/>
<dbReference type="GO" id="GO:0005886">
    <property type="term" value="C:plasma membrane"/>
    <property type="evidence" value="ECO:0007669"/>
    <property type="project" value="UniProtKB-SubCell"/>
</dbReference>
<evidence type="ECO:0000256" key="1">
    <source>
        <dbReference type="ARBA" id="ARBA00004651"/>
    </source>
</evidence>
<evidence type="ECO:0000256" key="4">
    <source>
        <dbReference type="ARBA" id="ARBA00022692"/>
    </source>
</evidence>
<dbReference type="PANTHER" id="PTHR40043:SF1">
    <property type="entry name" value="UPF0719 INNER MEMBRANE PROTEIN YJFL"/>
    <property type="match status" value="1"/>
</dbReference>
<dbReference type="Proteomes" id="UP000587415">
    <property type="component" value="Unassembled WGS sequence"/>
</dbReference>
<dbReference type="EMBL" id="JAATJM010000001">
    <property type="protein sequence ID" value="NJC40626.1"/>
    <property type="molecule type" value="Genomic_DNA"/>
</dbReference>
<dbReference type="Pfam" id="PF03994">
    <property type="entry name" value="DUF350"/>
    <property type="match status" value="1"/>
</dbReference>
<evidence type="ECO:0000313" key="8">
    <source>
        <dbReference type="EMBL" id="NJC40626.1"/>
    </source>
</evidence>
<sequence>MDSSSLTQVLESAEVQAFASGFPTTVAHLAVTLGLLVAGAIIYALLTPWREITLIREGNAAASVAFAGVLVGLAIPLAVSLSVSTSVRDIVIWGVATVVLQLLAFRIVDLLLTGLPQRIREGEVSAAVLLAGAKLSTALILAAALTG</sequence>
<comment type="subcellular location">
    <subcellularLocation>
        <location evidence="1">Cell membrane</location>
        <topology evidence="1">Multi-pass membrane protein</topology>
    </subcellularLocation>
</comment>
<dbReference type="RefSeq" id="WP_168045489.1">
    <property type="nucleotide sequence ID" value="NZ_JAATJM010000001.1"/>
</dbReference>
<dbReference type="PANTHER" id="PTHR40043">
    <property type="entry name" value="UPF0719 INNER MEMBRANE PROTEIN YJFL"/>
    <property type="match status" value="1"/>
</dbReference>
<evidence type="ECO:0000256" key="6">
    <source>
        <dbReference type="ARBA" id="ARBA00023136"/>
    </source>
</evidence>
<evidence type="ECO:0000256" key="3">
    <source>
        <dbReference type="ARBA" id="ARBA00022475"/>
    </source>
</evidence>
<keyword evidence="6 7" id="KW-0472">Membrane</keyword>
<comment type="similarity">
    <text evidence="2">Belongs to the UPF0719 family.</text>
</comment>
<feature type="transmembrane region" description="Helical" evidence="7">
    <location>
        <begin position="58"/>
        <end position="78"/>
    </location>
</feature>
<keyword evidence="5 7" id="KW-1133">Transmembrane helix</keyword>
<feature type="transmembrane region" description="Helical" evidence="7">
    <location>
        <begin position="26"/>
        <end position="46"/>
    </location>
</feature>
<accession>A0A7X6BNM5</accession>
<comment type="caution">
    <text evidence="8">The sequence shown here is derived from an EMBL/GenBank/DDBJ whole genome shotgun (WGS) entry which is preliminary data.</text>
</comment>
<evidence type="ECO:0000256" key="5">
    <source>
        <dbReference type="ARBA" id="ARBA00022989"/>
    </source>
</evidence>
<keyword evidence="3" id="KW-1003">Cell membrane</keyword>
<name>A0A7X6BNM5_9CAUL</name>
<keyword evidence="9" id="KW-1185">Reference proteome</keyword>
<gene>
    <name evidence="8" type="ORF">GGQ87_000884</name>
</gene>
<keyword evidence="4 7" id="KW-0812">Transmembrane</keyword>
<reference evidence="8 9" key="1">
    <citation type="submission" date="2020-03" db="EMBL/GenBank/DDBJ databases">
        <title>Genomic Encyclopedia of Type Strains, Phase IV (KMG-IV): sequencing the most valuable type-strain genomes for metagenomic binning, comparative biology and taxonomic classification.</title>
        <authorList>
            <person name="Goeker M."/>
        </authorList>
    </citation>
    <scope>NUCLEOTIDE SEQUENCE [LARGE SCALE GENOMIC DNA]</scope>
    <source>
        <strain evidence="8 9">DSM 4736</strain>
    </source>
</reference>
<feature type="transmembrane region" description="Helical" evidence="7">
    <location>
        <begin position="90"/>
        <end position="112"/>
    </location>
</feature>
<protein>
    <submittedName>
        <fullName evidence="8">Putative membrane protein</fullName>
    </submittedName>
</protein>
<dbReference type="AlphaFoldDB" id="A0A7X6BNM5"/>
<evidence type="ECO:0000256" key="2">
    <source>
        <dbReference type="ARBA" id="ARBA00005779"/>
    </source>
</evidence>
<dbReference type="InterPro" id="IPR007140">
    <property type="entry name" value="DUF350"/>
</dbReference>
<evidence type="ECO:0000313" key="9">
    <source>
        <dbReference type="Proteomes" id="UP000587415"/>
    </source>
</evidence>
<organism evidence="8 9">
    <name type="scientific">Brevundimonas alba</name>
    <dbReference type="NCBI Taxonomy" id="74314"/>
    <lineage>
        <taxon>Bacteria</taxon>
        <taxon>Pseudomonadati</taxon>
        <taxon>Pseudomonadota</taxon>
        <taxon>Alphaproteobacteria</taxon>
        <taxon>Caulobacterales</taxon>
        <taxon>Caulobacteraceae</taxon>
        <taxon>Brevundimonas</taxon>
    </lineage>
</organism>
<evidence type="ECO:0000256" key="7">
    <source>
        <dbReference type="SAM" id="Phobius"/>
    </source>
</evidence>
<feature type="transmembrane region" description="Helical" evidence="7">
    <location>
        <begin position="124"/>
        <end position="145"/>
    </location>
</feature>